<dbReference type="Proteomes" id="UP000014009">
    <property type="component" value="Unassembled WGS sequence"/>
</dbReference>
<comment type="caution">
    <text evidence="1">The sequence shown here is derived from an EMBL/GenBank/DDBJ whole genome shotgun (WGS) entry which is preliminary data.</text>
</comment>
<proteinExistence type="predicted"/>
<gene>
    <name evidence="1" type="ORF">IGM_01253</name>
</gene>
<dbReference type="EMBL" id="AHEF01000025">
    <property type="protein sequence ID" value="EOP94821.1"/>
    <property type="molecule type" value="Genomic_DNA"/>
</dbReference>
<name>A0A9W5QY58_BACCE</name>
<protein>
    <submittedName>
        <fullName evidence="1">Uncharacterized protein</fullName>
    </submittedName>
</protein>
<dbReference type="RefSeq" id="WP_016097919.1">
    <property type="nucleotide sequence ID" value="NZ_KB976537.1"/>
</dbReference>
<accession>A0A9W5QY58</accession>
<reference evidence="1 2" key="1">
    <citation type="submission" date="2012-12" db="EMBL/GenBank/DDBJ databases">
        <title>The Genome Sequence of Bacillus cereus HuB4-4.</title>
        <authorList>
            <consortium name="The Broad Institute Genome Sequencing Platform"/>
            <consortium name="The Broad Institute Genome Sequencing Center for Infectious Disease"/>
            <person name="Feldgarden M."/>
            <person name="Van der Auwera G.A."/>
            <person name="Mahillon J."/>
            <person name="Duprez V."/>
            <person name="Timmery S."/>
            <person name="Mattelet C."/>
            <person name="Dierick K."/>
            <person name="Sun M."/>
            <person name="Yu Z."/>
            <person name="Zhu L."/>
            <person name="Hu X."/>
            <person name="Shank E.B."/>
            <person name="Swiecicka I."/>
            <person name="Hansen B.M."/>
            <person name="Andrup L."/>
            <person name="Walker B."/>
            <person name="Young S.K."/>
            <person name="Zeng Q."/>
            <person name="Gargeya S."/>
            <person name="Fitzgerald M."/>
            <person name="Haas B."/>
            <person name="Abouelleil A."/>
            <person name="Alvarado L."/>
            <person name="Arachchi H.M."/>
            <person name="Berlin A.M."/>
            <person name="Chapman S.B."/>
            <person name="Dewar J."/>
            <person name="Goldberg J."/>
            <person name="Griggs A."/>
            <person name="Gujja S."/>
            <person name="Hansen M."/>
            <person name="Howarth C."/>
            <person name="Imamovic A."/>
            <person name="Larimer J."/>
            <person name="McCowan C."/>
            <person name="Murphy C."/>
            <person name="Neiman D."/>
            <person name="Pearson M."/>
            <person name="Priest M."/>
            <person name="Roberts A."/>
            <person name="Saif S."/>
            <person name="Shea T."/>
            <person name="Sisk P."/>
            <person name="Sykes S."/>
            <person name="Wortman J."/>
            <person name="Nusbaum C."/>
            <person name="Birren B."/>
        </authorList>
    </citation>
    <scope>NUCLEOTIDE SEQUENCE [LARGE SCALE GENOMIC DNA]</scope>
    <source>
        <strain evidence="1 2">HuB4-4</strain>
    </source>
</reference>
<evidence type="ECO:0000313" key="2">
    <source>
        <dbReference type="Proteomes" id="UP000014009"/>
    </source>
</evidence>
<sequence>MCEHKYQVLNSETTSFYSDDKQFIQEVTATFYCEKCLDITQREQRIGKGYLNVKNNNKQIEKIKPLGTVTHRSYC</sequence>
<evidence type="ECO:0000313" key="1">
    <source>
        <dbReference type="EMBL" id="EOP94821.1"/>
    </source>
</evidence>
<dbReference type="AlphaFoldDB" id="A0A9W5QY58"/>
<organism evidence="1 2">
    <name type="scientific">Bacillus cereus HuB4-4</name>
    <dbReference type="NCBI Taxonomy" id="1053211"/>
    <lineage>
        <taxon>Bacteria</taxon>
        <taxon>Bacillati</taxon>
        <taxon>Bacillota</taxon>
        <taxon>Bacilli</taxon>
        <taxon>Bacillales</taxon>
        <taxon>Bacillaceae</taxon>
        <taxon>Bacillus</taxon>
        <taxon>Bacillus cereus group</taxon>
    </lineage>
</organism>